<accession>A0ACC1SCL7</accession>
<proteinExistence type="predicted"/>
<organism evidence="1 2">
    <name type="scientific">Fusarium decemcellulare</name>
    <dbReference type="NCBI Taxonomy" id="57161"/>
    <lineage>
        <taxon>Eukaryota</taxon>
        <taxon>Fungi</taxon>
        <taxon>Dikarya</taxon>
        <taxon>Ascomycota</taxon>
        <taxon>Pezizomycotina</taxon>
        <taxon>Sordariomycetes</taxon>
        <taxon>Hypocreomycetidae</taxon>
        <taxon>Hypocreales</taxon>
        <taxon>Nectriaceae</taxon>
        <taxon>Fusarium</taxon>
        <taxon>Fusarium decemcellulare species complex</taxon>
    </lineage>
</organism>
<keyword evidence="2" id="KW-1185">Reference proteome</keyword>
<reference evidence="1" key="1">
    <citation type="submission" date="2022-08" db="EMBL/GenBank/DDBJ databases">
        <title>Genome Sequence of Fusarium decemcellulare.</title>
        <authorList>
            <person name="Buettner E."/>
        </authorList>
    </citation>
    <scope>NUCLEOTIDE SEQUENCE</scope>
    <source>
        <strain evidence="1">Babe19</strain>
    </source>
</reference>
<sequence length="295" mass="33544">MTYVNDDDTPELPEVTVVTKFLVRRQQFREIHPDSLGKMISSLPCLDKVNIERWRCADAKDEKHWCEDAKLTFGMDLPRDLKTLSLYGDTNSIFHDWIPKDANTIALAKNLKLYSKDLENLSVSFLIDAKDFLRPFWPAHSDRTTKTLPDWENLKTLSLTSAILASNSTGYINKLLCAAARAVKKMPNLHLLELWSGGEGQACVFRYRVVDTVTEITWMGTHIFGMDAEVVRAWNEVSLLHGRSDLRTSRFTLDPDKIIAVGTVLRYLDLREQILHPVSGYGTAWGQSKTARTNT</sequence>
<dbReference type="Proteomes" id="UP001148629">
    <property type="component" value="Unassembled WGS sequence"/>
</dbReference>
<evidence type="ECO:0000313" key="1">
    <source>
        <dbReference type="EMBL" id="KAJ3536890.1"/>
    </source>
</evidence>
<gene>
    <name evidence="1" type="ORF">NM208_g6529</name>
</gene>
<dbReference type="EMBL" id="JANRMS010000612">
    <property type="protein sequence ID" value="KAJ3536890.1"/>
    <property type="molecule type" value="Genomic_DNA"/>
</dbReference>
<protein>
    <submittedName>
        <fullName evidence="1">Uncharacterized protein</fullName>
    </submittedName>
</protein>
<evidence type="ECO:0000313" key="2">
    <source>
        <dbReference type="Proteomes" id="UP001148629"/>
    </source>
</evidence>
<name>A0ACC1SCL7_9HYPO</name>
<comment type="caution">
    <text evidence="1">The sequence shown here is derived from an EMBL/GenBank/DDBJ whole genome shotgun (WGS) entry which is preliminary data.</text>
</comment>